<evidence type="ECO:0000313" key="3">
    <source>
        <dbReference type="RefSeq" id="XP_025708807.1"/>
    </source>
</evidence>
<dbReference type="RefSeq" id="XP_025708807.1">
    <property type="nucleotide sequence ID" value="XM_025853022.1"/>
</dbReference>
<reference evidence="3" key="2">
    <citation type="submission" date="2025-08" db="UniProtKB">
        <authorList>
            <consortium name="RefSeq"/>
        </authorList>
    </citation>
    <scope>IDENTIFICATION</scope>
    <source>
        <tissue evidence="3">Blood</tissue>
    </source>
</reference>
<protein>
    <submittedName>
        <fullName evidence="3">Uncharacterized protein C9orf131 homolog</fullName>
    </submittedName>
</protein>
<feature type="compositionally biased region" description="Acidic residues" evidence="1">
    <location>
        <begin position="97"/>
        <end position="108"/>
    </location>
</feature>
<dbReference type="CTD" id="138724"/>
<feature type="compositionally biased region" description="Low complexity" evidence="1">
    <location>
        <begin position="538"/>
        <end position="549"/>
    </location>
</feature>
<feature type="compositionally biased region" description="Basic and acidic residues" evidence="1">
    <location>
        <begin position="811"/>
        <end position="823"/>
    </location>
</feature>
<evidence type="ECO:0000256" key="1">
    <source>
        <dbReference type="SAM" id="MobiDB-lite"/>
    </source>
</evidence>
<feature type="region of interest" description="Disordered" evidence="1">
    <location>
        <begin position="855"/>
        <end position="923"/>
    </location>
</feature>
<accession>A0A3Q7MNY7</accession>
<feature type="region of interest" description="Disordered" evidence="1">
    <location>
        <begin position="939"/>
        <end position="1143"/>
    </location>
</feature>
<keyword evidence="2" id="KW-1185">Reference proteome</keyword>
<feature type="compositionally biased region" description="Polar residues" evidence="1">
    <location>
        <begin position="1055"/>
        <end position="1066"/>
    </location>
</feature>
<feature type="compositionally biased region" description="Basic and acidic residues" evidence="1">
    <location>
        <begin position="1026"/>
        <end position="1035"/>
    </location>
</feature>
<dbReference type="AlphaFoldDB" id="A0A3Q7MNY7"/>
<sequence length="1235" mass="135170">MEWLIQGLLGAKGDTEFLWGQLTHALACRHCGSSCLQSPGNLVTLFLFMVWQIRRWWQLGRWRQLQPWYSGDMMQGKGLPLLYRVAFLDHLWKKSEEEEEEEEEEETSLDPVKPCSLPKEAPIGQQATTAPSQPSCGSEDLHKAKGTPKQVHTQTPSPSRSFPTFQILTNLPVRHKTESGSYLHQRKSQLFWGLPSLHSESLEAIFLSSGSPSPLKLSVGPSVFFNKLVFLPRSNLLLPQYCSPTQPPTHEIHNTEDLERTALDPQQPPPPSSPSVPSLPFHLKSFPMDHMGVLSDTKAQTEWLMQQKEVPWVSEDQALHLQPELQRTRPSKLSSLSEVWWDVPQDPSFQQHILDSLSASLLYPSSLLGVLTRFEAPWRTMGQNEDPKASEPAVPTPSPNLASLSELQEVSAIEGLPRSKALWKTTRQTEYPQISEASILVPCQSVDPMTETQGTSPLGVPLGYKTQWRTTGHKESSQAFDPPMPAPCQPSDALSELQKVIPEGGLSAPKNFWGTMSHRESAQTSRSPMPCPCPPLGPLQELQGGSSLGDPSRYKPQWGHRENSGNPWAIKPPALDLNPGLYGTSPKCVPPRSETPCKGRQSRENLWVSADPVSSPRLPSSSLLVSLGMSSQGNLSESKALGGQRENLWTSESPAPAHSLSLASILELHRINPMGGLTRSEAAWRDTEHSRNSWAPEPPSLALSPPPALILEPLRASPMGVLFDSEARCGDIKRRKNSWASELPAGSLPQNLHGARSLGALSKSEPTGGNKQQKETCCIPGSPLWGPSPPPNSKSKSHISETPGDQSTCKPKGEAVEQKDNCRATELPSPTPRSLSAPLPDPHIDLEFVWRNVQPRGIPQGSSPPAVDPVQPVPWPATLAKALKTEPNQPDLPKRDLSPGARAETPSSQGEAVPEVPPNSGIQAWRWSRQLELRLKKLQQNPASRSPDPSQSFGSSLALSSTTPGSWRLSSCPPQQSHPSNLCSHSSSCHPPKVHSTVAQPVQISHCYHSHSSSQPQLRGSGRAEQGSEREERMKMKMVAQVPSQGPCVRMETGENCSDLSKSSNPEVPASGKRQNKASALPSAKKRESPRKPKAGDHRRRDARLESSIVTGKSHPAQARTLVEAPLSRLSQRPQHKDQSSRHIALPQQLHSKAAGPQIQQGAGLGAGNILIPQHSKHCPWAHMEKRFSSPTPQVPLTRGLQRMLAKFLGKHGPCQPKPVRRGKAGSTGTQYPKT</sequence>
<dbReference type="Proteomes" id="UP000286641">
    <property type="component" value="Unplaced"/>
</dbReference>
<organism evidence="2 3">
    <name type="scientific">Callorhinus ursinus</name>
    <name type="common">Northern fur seal</name>
    <dbReference type="NCBI Taxonomy" id="34884"/>
    <lineage>
        <taxon>Eukaryota</taxon>
        <taxon>Metazoa</taxon>
        <taxon>Chordata</taxon>
        <taxon>Craniata</taxon>
        <taxon>Vertebrata</taxon>
        <taxon>Euteleostomi</taxon>
        <taxon>Mammalia</taxon>
        <taxon>Eutheria</taxon>
        <taxon>Laurasiatheria</taxon>
        <taxon>Carnivora</taxon>
        <taxon>Caniformia</taxon>
        <taxon>Pinnipedia</taxon>
        <taxon>Otariidae</taxon>
        <taxon>Callorhinus</taxon>
    </lineage>
</organism>
<feature type="compositionally biased region" description="Low complexity" evidence="1">
    <location>
        <begin position="977"/>
        <end position="996"/>
    </location>
</feature>
<reference key="1">
    <citation type="submission" date="2019-01" db="UniProtKB">
        <authorList>
            <consortium name="RefSeq"/>
        </authorList>
    </citation>
    <scope>IDENTIFICATION</scope>
</reference>
<feature type="compositionally biased region" description="Low complexity" evidence="1">
    <location>
        <begin position="950"/>
        <end position="961"/>
    </location>
</feature>
<feature type="region of interest" description="Disordered" evidence="1">
    <location>
        <begin position="759"/>
        <end position="841"/>
    </location>
</feature>
<feature type="region of interest" description="Disordered" evidence="1">
    <location>
        <begin position="96"/>
        <end position="163"/>
    </location>
</feature>
<evidence type="ECO:0000313" key="2">
    <source>
        <dbReference type="Proteomes" id="UP000286641"/>
    </source>
</evidence>
<name>A0A3Q7MNY7_CALUR</name>
<feature type="region of interest" description="Disordered" evidence="1">
    <location>
        <begin position="1210"/>
        <end position="1235"/>
    </location>
</feature>
<dbReference type="InterPro" id="IPR026677">
    <property type="entry name" value="Spata31g1-like"/>
</dbReference>
<feature type="region of interest" description="Disordered" evidence="1">
    <location>
        <begin position="519"/>
        <end position="603"/>
    </location>
</feature>
<feature type="compositionally biased region" description="Basic and acidic residues" evidence="1">
    <location>
        <begin position="1085"/>
        <end position="1105"/>
    </location>
</feature>
<dbReference type="PANTHER" id="PTHR21777">
    <property type="entry name" value="RCG55159-LIKE"/>
    <property type="match status" value="1"/>
</dbReference>
<proteinExistence type="predicted"/>
<gene>
    <name evidence="3" type="primary">CUNH9orf131</name>
</gene>
<dbReference type="InParanoid" id="A0A3Q7MNY7"/>
<dbReference type="PANTHER" id="PTHR21777:SF0">
    <property type="entry name" value="RCG55159-LIKE"/>
    <property type="match status" value="1"/>
</dbReference>
<feature type="compositionally biased region" description="Polar residues" evidence="1">
    <location>
        <begin position="962"/>
        <end position="975"/>
    </location>
</feature>
<feature type="compositionally biased region" description="Polar residues" evidence="1">
    <location>
        <begin position="125"/>
        <end position="136"/>
    </location>
</feature>
<feature type="compositionally biased region" description="Polar residues" evidence="1">
    <location>
        <begin position="150"/>
        <end position="163"/>
    </location>
</feature>